<keyword evidence="2" id="KW-1185">Reference proteome</keyword>
<sequence length="318" mass="35407">MDAAPGNIDAFEFAPKLKTLHLTNMHAGAEVSFPAHNLVSFLDGRKLPDNVTTINYLDIVASAPNILYFSYHHHSPIPESSGPYSRHIINSSLRTLSASLGSFLSSIVLPALKEMTLTSGCPNYHTVSSEPIICPEDALSHLHALIIRSQCSLTVLRFVDATMDDNLIPILQLSPQLVTLVFEYNAWSSTPDNIMETFVLKMSEITRVGAETYPVLLPCLKELEFYVDDIEFESVDFLNTDFVDMISSRLVVQQGGQILKSLVVVVIGRAFYVPFQHQGGIQALERLRDNGLDLHLDLDDYEDRVLEASTRICNPEDE</sequence>
<name>A0A9P7VKW4_9AGAR</name>
<accession>A0A9P7VKW4</accession>
<dbReference type="RefSeq" id="XP_043035279.1">
    <property type="nucleotide sequence ID" value="XM_043177732.1"/>
</dbReference>
<proteinExistence type="predicted"/>
<protein>
    <submittedName>
        <fullName evidence="1">Uncharacterized protein</fullName>
    </submittedName>
</protein>
<dbReference type="GeneID" id="66100019"/>
<gene>
    <name evidence="1" type="ORF">BT62DRAFT_1011074</name>
</gene>
<organism evidence="1 2">
    <name type="scientific">Guyanagaster necrorhizus</name>
    <dbReference type="NCBI Taxonomy" id="856835"/>
    <lineage>
        <taxon>Eukaryota</taxon>
        <taxon>Fungi</taxon>
        <taxon>Dikarya</taxon>
        <taxon>Basidiomycota</taxon>
        <taxon>Agaricomycotina</taxon>
        <taxon>Agaricomycetes</taxon>
        <taxon>Agaricomycetidae</taxon>
        <taxon>Agaricales</taxon>
        <taxon>Marasmiineae</taxon>
        <taxon>Physalacriaceae</taxon>
        <taxon>Guyanagaster</taxon>
    </lineage>
</organism>
<reference evidence="1" key="1">
    <citation type="submission" date="2020-11" db="EMBL/GenBank/DDBJ databases">
        <title>Adaptations for nitrogen fixation in a non-lichenized fungal sporocarp promotes dispersal by wood-feeding termites.</title>
        <authorList>
            <consortium name="DOE Joint Genome Institute"/>
            <person name="Koch R.A."/>
            <person name="Yoon G."/>
            <person name="Arayal U."/>
            <person name="Lail K."/>
            <person name="Amirebrahimi M."/>
            <person name="Labutti K."/>
            <person name="Lipzen A."/>
            <person name="Riley R."/>
            <person name="Barry K."/>
            <person name="Henrissat B."/>
            <person name="Grigoriev I.V."/>
            <person name="Herr J.R."/>
            <person name="Aime M.C."/>
        </authorList>
    </citation>
    <scope>NUCLEOTIDE SEQUENCE</scope>
    <source>
        <strain evidence="1">MCA 3950</strain>
    </source>
</reference>
<comment type="caution">
    <text evidence="1">The sequence shown here is derived from an EMBL/GenBank/DDBJ whole genome shotgun (WGS) entry which is preliminary data.</text>
</comment>
<dbReference type="EMBL" id="MU250556">
    <property type="protein sequence ID" value="KAG7441779.1"/>
    <property type="molecule type" value="Genomic_DNA"/>
</dbReference>
<evidence type="ECO:0000313" key="2">
    <source>
        <dbReference type="Proteomes" id="UP000812287"/>
    </source>
</evidence>
<dbReference type="Proteomes" id="UP000812287">
    <property type="component" value="Unassembled WGS sequence"/>
</dbReference>
<dbReference type="AlphaFoldDB" id="A0A9P7VKW4"/>
<evidence type="ECO:0000313" key="1">
    <source>
        <dbReference type="EMBL" id="KAG7441779.1"/>
    </source>
</evidence>
<dbReference type="OrthoDB" id="3365698at2759"/>